<dbReference type="PANTHER" id="PTHR36791">
    <property type="entry name" value="OS03G0363400 PROTEIN"/>
    <property type="match status" value="1"/>
</dbReference>
<feature type="region of interest" description="Disordered" evidence="1">
    <location>
        <begin position="16"/>
        <end position="55"/>
    </location>
</feature>
<feature type="chain" id="PRO_5041668316" description="YkgJ family cysteine cluster protein" evidence="2">
    <location>
        <begin position="21"/>
        <end position="156"/>
    </location>
</feature>
<accession>A0AA88RJL8</accession>
<dbReference type="PANTHER" id="PTHR36791:SF2">
    <property type="entry name" value="OS03G0363400 PROTEIN"/>
    <property type="match status" value="1"/>
</dbReference>
<sequence>MTHALLAALPCFATARPSAANRPRQEANPKTQKRNHKANGGTRTSTSTSVGFSRERKDPLWQCVQGCGACCKLEKGPTFPSPEEVFDDPSDIQKNSLDIARVQQSYQSKDLVNTRYDSRTVACKLYKSLIGPDGWCVNYEKETRTCAIYAGDFLPG</sequence>
<keyword evidence="2" id="KW-0732">Signal</keyword>
<evidence type="ECO:0000313" key="3">
    <source>
        <dbReference type="EMBL" id="KAK2984006.1"/>
    </source>
</evidence>
<gene>
    <name evidence="3" type="ORF">RJ640_024220</name>
</gene>
<dbReference type="EMBL" id="JAVXUO010001277">
    <property type="protein sequence ID" value="KAK2984006.1"/>
    <property type="molecule type" value="Genomic_DNA"/>
</dbReference>
<feature type="signal peptide" evidence="2">
    <location>
        <begin position="1"/>
        <end position="20"/>
    </location>
</feature>
<feature type="compositionally biased region" description="Low complexity" evidence="1">
    <location>
        <begin position="40"/>
        <end position="52"/>
    </location>
</feature>
<organism evidence="3 4">
    <name type="scientific">Escallonia rubra</name>
    <dbReference type="NCBI Taxonomy" id="112253"/>
    <lineage>
        <taxon>Eukaryota</taxon>
        <taxon>Viridiplantae</taxon>
        <taxon>Streptophyta</taxon>
        <taxon>Embryophyta</taxon>
        <taxon>Tracheophyta</taxon>
        <taxon>Spermatophyta</taxon>
        <taxon>Magnoliopsida</taxon>
        <taxon>eudicotyledons</taxon>
        <taxon>Gunneridae</taxon>
        <taxon>Pentapetalae</taxon>
        <taxon>asterids</taxon>
        <taxon>campanulids</taxon>
        <taxon>Escalloniales</taxon>
        <taxon>Escalloniaceae</taxon>
        <taxon>Escallonia</taxon>
    </lineage>
</organism>
<dbReference type="Proteomes" id="UP001187471">
    <property type="component" value="Unassembled WGS sequence"/>
</dbReference>
<proteinExistence type="predicted"/>
<evidence type="ECO:0000313" key="4">
    <source>
        <dbReference type="Proteomes" id="UP001187471"/>
    </source>
</evidence>
<keyword evidence="4" id="KW-1185">Reference proteome</keyword>
<dbReference type="Pfam" id="PF03692">
    <property type="entry name" value="CxxCxxCC"/>
    <property type="match status" value="1"/>
</dbReference>
<evidence type="ECO:0000256" key="2">
    <source>
        <dbReference type="SAM" id="SignalP"/>
    </source>
</evidence>
<name>A0AA88RJL8_9ASTE</name>
<comment type="caution">
    <text evidence="3">The sequence shown here is derived from an EMBL/GenBank/DDBJ whole genome shotgun (WGS) entry which is preliminary data.</text>
</comment>
<reference evidence="3" key="1">
    <citation type="submission" date="2022-12" db="EMBL/GenBank/DDBJ databases">
        <title>Draft genome assemblies for two species of Escallonia (Escalloniales).</title>
        <authorList>
            <person name="Chanderbali A."/>
            <person name="Dervinis C."/>
            <person name="Anghel I."/>
            <person name="Soltis D."/>
            <person name="Soltis P."/>
            <person name="Zapata F."/>
        </authorList>
    </citation>
    <scope>NUCLEOTIDE SEQUENCE</scope>
    <source>
        <strain evidence="3">UCBG92.1500</strain>
        <tissue evidence="3">Leaf</tissue>
    </source>
</reference>
<dbReference type="AlphaFoldDB" id="A0AA88RJL8"/>
<evidence type="ECO:0000256" key="1">
    <source>
        <dbReference type="SAM" id="MobiDB-lite"/>
    </source>
</evidence>
<evidence type="ECO:0008006" key="5">
    <source>
        <dbReference type="Google" id="ProtNLM"/>
    </source>
</evidence>
<dbReference type="InterPro" id="IPR005358">
    <property type="entry name" value="Puta_zinc/iron-chelating_dom"/>
</dbReference>
<protein>
    <recommendedName>
        <fullName evidence="5">YkgJ family cysteine cluster protein</fullName>
    </recommendedName>
</protein>